<feature type="compositionally biased region" description="Low complexity" evidence="2">
    <location>
        <begin position="421"/>
        <end position="434"/>
    </location>
</feature>
<evidence type="ECO:0000259" key="3">
    <source>
        <dbReference type="PROSITE" id="PS50229"/>
    </source>
</evidence>
<feature type="compositionally biased region" description="Pro residues" evidence="2">
    <location>
        <begin position="537"/>
        <end position="560"/>
    </location>
</feature>
<reference evidence="5" key="1">
    <citation type="submission" date="2019-03" db="EMBL/GenBank/DDBJ databases">
        <title>Snf2 controls pulcherriminic acid biosynthesis and connects pigmentation and antifungal activity of the yeast Metschnikowia pulcherrima.</title>
        <authorList>
            <person name="Gore-Lloyd D."/>
            <person name="Sumann I."/>
            <person name="Brachmann A.O."/>
            <person name="Schneeberger K."/>
            <person name="Ortiz-Merino R.A."/>
            <person name="Moreno-Beltran M."/>
            <person name="Schlaefli M."/>
            <person name="Kirner P."/>
            <person name="Santos Kron A."/>
            <person name="Wolfe K.H."/>
            <person name="Piel J."/>
            <person name="Ahrens C.H."/>
            <person name="Henk D."/>
            <person name="Freimoser F.M."/>
        </authorList>
    </citation>
    <scope>NUCLEOTIDE SEQUENCE [LARGE SCALE GENOMIC DNA]</scope>
    <source>
        <strain evidence="5">APC 1.2</strain>
    </source>
</reference>
<feature type="domain" description="WH1" evidence="3">
    <location>
        <begin position="16"/>
        <end position="127"/>
    </location>
</feature>
<dbReference type="Pfam" id="PF00568">
    <property type="entry name" value="WH1"/>
    <property type="match status" value="1"/>
</dbReference>
<dbReference type="STRING" id="2163413.A0A4P6XWH0"/>
<dbReference type="SUPFAM" id="SSF50729">
    <property type="entry name" value="PH domain-like"/>
    <property type="match status" value="1"/>
</dbReference>
<accession>A0A4P6XWH0</accession>
<dbReference type="SMART" id="SM00461">
    <property type="entry name" value="WH1"/>
    <property type="match status" value="1"/>
</dbReference>
<dbReference type="CDD" id="cd01205">
    <property type="entry name" value="EVH1_WASP-like"/>
    <property type="match status" value="1"/>
</dbReference>
<feature type="compositionally biased region" description="Polar residues" evidence="2">
    <location>
        <begin position="231"/>
        <end position="244"/>
    </location>
</feature>
<dbReference type="InterPro" id="IPR011993">
    <property type="entry name" value="PH-like_dom_sf"/>
</dbReference>
<evidence type="ECO:0000313" key="5">
    <source>
        <dbReference type="Proteomes" id="UP000292447"/>
    </source>
</evidence>
<dbReference type="InterPro" id="IPR000697">
    <property type="entry name" value="WH1/EVH1_dom"/>
</dbReference>
<feature type="compositionally biased region" description="Basic and acidic residues" evidence="2">
    <location>
        <begin position="319"/>
        <end position="329"/>
    </location>
</feature>
<gene>
    <name evidence="4" type="primary">MPUL0F02320</name>
    <name evidence="4" type="ORF">METSCH_F02320</name>
</gene>
<dbReference type="InterPro" id="IPR033927">
    <property type="entry name" value="WASPfam_EVH1"/>
</dbReference>
<feature type="region of interest" description="Disordered" evidence="2">
    <location>
        <begin position="608"/>
        <end position="635"/>
    </location>
</feature>
<dbReference type="GO" id="GO:0045010">
    <property type="term" value="P:actin nucleation"/>
    <property type="evidence" value="ECO:0007669"/>
    <property type="project" value="UniProtKB-ARBA"/>
</dbReference>
<feature type="compositionally biased region" description="Pro residues" evidence="2">
    <location>
        <begin position="258"/>
        <end position="276"/>
    </location>
</feature>
<protein>
    <submittedName>
        <fullName evidence="4">Wiskott-Aldrich syndrome protein</fullName>
    </submittedName>
</protein>
<evidence type="ECO:0000313" key="4">
    <source>
        <dbReference type="EMBL" id="QBM90648.1"/>
    </source>
</evidence>
<feature type="compositionally biased region" description="Pro residues" evidence="2">
    <location>
        <begin position="285"/>
        <end position="294"/>
    </location>
</feature>
<dbReference type="PROSITE" id="PS50229">
    <property type="entry name" value="WH1"/>
    <property type="match status" value="1"/>
</dbReference>
<dbReference type="Proteomes" id="UP000292447">
    <property type="component" value="Chromosome VI"/>
</dbReference>
<feature type="compositionally biased region" description="Pro residues" evidence="2">
    <location>
        <begin position="402"/>
        <end position="420"/>
    </location>
</feature>
<dbReference type="GO" id="GO:0003779">
    <property type="term" value="F:actin binding"/>
    <property type="evidence" value="ECO:0007669"/>
    <property type="project" value="UniProtKB-ARBA"/>
</dbReference>
<feature type="compositionally biased region" description="Pro residues" evidence="2">
    <location>
        <begin position="475"/>
        <end position="490"/>
    </location>
</feature>
<evidence type="ECO:0000256" key="2">
    <source>
        <dbReference type="SAM" id="MobiDB-lite"/>
    </source>
</evidence>
<dbReference type="EMBL" id="CP034461">
    <property type="protein sequence ID" value="QBM90648.1"/>
    <property type="molecule type" value="Genomic_DNA"/>
</dbReference>
<dbReference type="AlphaFoldDB" id="A0A4P6XWH0"/>
<sequence>MGILTTPDKEKVKRAVPKALNKIIDATVARLYVAYPDRTQWTYTGLMGAVALVDDLVGHTFFLKLVDITGARGVLWDQELYVDFQYHQDRTFFHTFEIEDCLVGFLFEDTHDAAHFYKRVTTRHKHALKQTANNKNAVALKDRMAPQEVKHGNRGEFVDVTTGQRLRRARGVLYYDDQPPPEWRLLYAELAAAGISEDMIAENRQFIKDYIAQQGGPLVGLEPPVPRRLGSTPSRAPSNGASIASSKPLIPPKKTKKAPPPPPPAAVASPSPPPSYTPVQAPTQAPAPPHPVPGSPAQVAVSNYLDSAPASEAEEASESEPHETEELARRRFRLPPANAPIPAVSHSTLSSAPPQNQQNQHFQQGQQGYQGYQGYQNHQTQAQAPQAMLAPALPPQRTGQRPGPPPPPRSARAVPPPPARNAPGPGNGVNATGSAPPPPPPRHLGSAPPPPPSRVSRPVPTPHVAPQVAPQIASPQPPPTHFQPPPPPQRNYPAQTGLAPPPPPLPPANTAAGTGHVTSAPPPPPLPSVTSQQAASAPPPPPLPPVSIGAPPPPPPPPPADTLNAAPAAPLPPIDASRGALLSSIEGAGIGMLKKTDKSKLEKPSVLLQEARGEPVATPSAPAGGAGGAGQPETLADALASALNKRKNKVADSDDDDDNDDW</sequence>
<proteinExistence type="predicted"/>
<dbReference type="GO" id="GO:0071933">
    <property type="term" value="F:Arp2/3 complex binding"/>
    <property type="evidence" value="ECO:0007669"/>
    <property type="project" value="UniProtKB-ARBA"/>
</dbReference>
<feature type="compositionally biased region" description="Polar residues" evidence="2">
    <location>
        <begin position="345"/>
        <end position="354"/>
    </location>
</feature>
<name>A0A4P6XWH0_9ASCO</name>
<dbReference type="GO" id="GO:0030479">
    <property type="term" value="C:actin cortical patch"/>
    <property type="evidence" value="ECO:0007669"/>
    <property type="project" value="UniProtKB-ARBA"/>
</dbReference>
<dbReference type="FunFam" id="2.30.29.30:FF:000281">
    <property type="entry name" value="Actin associated protein"/>
    <property type="match status" value="1"/>
</dbReference>
<dbReference type="Gene3D" id="2.30.29.30">
    <property type="entry name" value="Pleckstrin-homology domain (PH domain)/Phosphotyrosine-binding domain (PTB)"/>
    <property type="match status" value="1"/>
</dbReference>
<keyword evidence="5" id="KW-1185">Reference proteome</keyword>
<keyword evidence="1" id="KW-0597">Phosphoprotein</keyword>
<organism evidence="4 5">
    <name type="scientific">Metschnikowia aff. pulcherrima</name>
    <dbReference type="NCBI Taxonomy" id="2163413"/>
    <lineage>
        <taxon>Eukaryota</taxon>
        <taxon>Fungi</taxon>
        <taxon>Dikarya</taxon>
        <taxon>Ascomycota</taxon>
        <taxon>Saccharomycotina</taxon>
        <taxon>Pichiomycetes</taxon>
        <taxon>Metschnikowiaceae</taxon>
        <taxon>Metschnikowia</taxon>
    </lineage>
</organism>
<feature type="compositionally biased region" description="Low complexity" evidence="2">
    <location>
        <begin position="355"/>
        <end position="401"/>
    </location>
</feature>
<dbReference type="PRINTS" id="PR01217">
    <property type="entry name" value="PRICHEXTENSN"/>
</dbReference>
<feature type="region of interest" description="Disordered" evidence="2">
    <location>
        <begin position="218"/>
        <end position="576"/>
    </location>
</feature>
<feature type="compositionally biased region" description="Pro residues" evidence="2">
    <location>
        <begin position="435"/>
        <end position="463"/>
    </location>
</feature>
<evidence type="ECO:0000256" key="1">
    <source>
        <dbReference type="ARBA" id="ARBA00022553"/>
    </source>
</evidence>